<gene>
    <name evidence="1" type="ORF">E5986_06310</name>
</gene>
<dbReference type="NCBIfam" id="TIGR01784">
    <property type="entry name" value="T_den_put_tspse"/>
    <property type="match status" value="1"/>
</dbReference>
<evidence type="ECO:0000313" key="2">
    <source>
        <dbReference type="Proteomes" id="UP000308978"/>
    </source>
</evidence>
<dbReference type="RefSeq" id="WP_136434314.1">
    <property type="nucleotide sequence ID" value="NZ_CAJTBT010000010.1"/>
</dbReference>
<dbReference type="PANTHER" id="PTHR41317">
    <property type="entry name" value="PD-(D_E)XK NUCLEASE FAMILY TRANSPOSASE"/>
    <property type="match status" value="1"/>
</dbReference>
<organism evidence="1 2">
    <name type="scientific">Adlercreutzia caecimuris</name>
    <dbReference type="NCBI Taxonomy" id="671266"/>
    <lineage>
        <taxon>Bacteria</taxon>
        <taxon>Bacillati</taxon>
        <taxon>Actinomycetota</taxon>
        <taxon>Coriobacteriia</taxon>
        <taxon>Eggerthellales</taxon>
        <taxon>Eggerthellaceae</taxon>
        <taxon>Adlercreutzia</taxon>
    </lineage>
</organism>
<reference evidence="1 2" key="1">
    <citation type="submission" date="2019-04" db="EMBL/GenBank/DDBJ databases">
        <title>Microbes associate with the intestines of laboratory mice.</title>
        <authorList>
            <person name="Navarre W."/>
            <person name="Wong E."/>
            <person name="Huang K.C."/>
            <person name="Tropini C."/>
            <person name="Ng K."/>
            <person name="Yu B."/>
        </authorList>
    </citation>
    <scope>NUCLEOTIDE SEQUENCE [LARGE SCALE GENOMIC DNA]</scope>
    <source>
        <strain evidence="1 2">NM80_B27</strain>
    </source>
</reference>
<evidence type="ECO:0000313" key="1">
    <source>
        <dbReference type="EMBL" id="THG37369.1"/>
    </source>
</evidence>
<dbReference type="EMBL" id="SSTJ01000006">
    <property type="protein sequence ID" value="THG37369.1"/>
    <property type="molecule type" value="Genomic_DNA"/>
</dbReference>
<sequence length="287" mass="31200">MAGRLPISDNFMFGRVLCNEEVCRGFLERVLGIDVGGIAYLNREQVFQPAVDARGVRLDVYAETGAGVVDVEMQANPHTAPGRRLRYYQAGIDSGLMDRGAAWRDLRDSYIIFACDFDWFGAGLPVYTFENLCREDPSVSAATGAVWKILNARAAGCAPTEGMRNLLEYLRKGAVAPGDRLVTAMDAEVSAANEDREWVGSVMTVRDLMEDVRLDAQEQGLAEGRAQGMAEGMAQGMAQGREEGRAELAARMAALAARLAEEDRAEDAFAAMADPSAAERLFRAYGI</sequence>
<dbReference type="Pfam" id="PF12784">
    <property type="entry name" value="PDDEXK_2"/>
    <property type="match status" value="1"/>
</dbReference>
<dbReference type="Proteomes" id="UP000308978">
    <property type="component" value="Unassembled WGS sequence"/>
</dbReference>
<dbReference type="PANTHER" id="PTHR41317:SF1">
    <property type="entry name" value="PD-(D_E)XK NUCLEASE FAMILY TRANSPOSASE"/>
    <property type="match status" value="1"/>
</dbReference>
<proteinExistence type="predicted"/>
<protein>
    <submittedName>
        <fullName evidence="1">Rpn family recombination-promoting nuclease/putative transposase</fullName>
    </submittedName>
</protein>
<accession>A0A4S4G1J8</accession>
<name>A0A4S4G1J8_9ACTN</name>
<dbReference type="AlphaFoldDB" id="A0A4S4G1J8"/>
<comment type="caution">
    <text evidence="1">The sequence shown here is derived from an EMBL/GenBank/DDBJ whole genome shotgun (WGS) entry which is preliminary data.</text>
</comment>
<dbReference type="InterPro" id="IPR010106">
    <property type="entry name" value="RpnA"/>
</dbReference>